<dbReference type="AlphaFoldDB" id="A0A5C6VP52"/>
<dbReference type="RefSeq" id="WP_147234899.1">
    <property type="nucleotide sequence ID" value="NZ_VOQS01000002.1"/>
</dbReference>
<proteinExistence type="predicted"/>
<comment type="caution">
    <text evidence="1">The sequence shown here is derived from an EMBL/GenBank/DDBJ whole genome shotgun (WGS) entry which is preliminary data.</text>
</comment>
<accession>A0A5C6VP52</accession>
<gene>
    <name evidence="1" type="ORF">FRZ40_17015</name>
</gene>
<dbReference type="EMBL" id="VOQS01000002">
    <property type="protein sequence ID" value="TXC85525.1"/>
    <property type="molecule type" value="Genomic_DNA"/>
</dbReference>
<organism evidence="1 2">
    <name type="scientific">Paraburkholderia azotifigens</name>
    <dbReference type="NCBI Taxonomy" id="2057004"/>
    <lineage>
        <taxon>Bacteria</taxon>
        <taxon>Pseudomonadati</taxon>
        <taxon>Pseudomonadota</taxon>
        <taxon>Betaproteobacteria</taxon>
        <taxon>Burkholderiales</taxon>
        <taxon>Burkholderiaceae</taxon>
        <taxon>Paraburkholderia</taxon>
    </lineage>
</organism>
<dbReference type="Proteomes" id="UP000321776">
    <property type="component" value="Unassembled WGS sequence"/>
</dbReference>
<reference evidence="1 2" key="1">
    <citation type="journal article" date="2018" name="Int. J. Syst. Evol. Microbiol.">
        <title>Paraburkholderia azotifigens sp. nov., a nitrogen-fixing bacterium isolated from paddy soil.</title>
        <authorList>
            <person name="Choi G.M."/>
            <person name="Im W.T."/>
        </authorList>
    </citation>
    <scope>NUCLEOTIDE SEQUENCE [LARGE SCALE GENOMIC DNA]</scope>
    <source>
        <strain evidence="1 2">NF 2-5-3</strain>
    </source>
</reference>
<protein>
    <submittedName>
        <fullName evidence="1">Uncharacterized protein</fullName>
    </submittedName>
</protein>
<evidence type="ECO:0000313" key="2">
    <source>
        <dbReference type="Proteomes" id="UP000321776"/>
    </source>
</evidence>
<name>A0A5C6VP52_9BURK</name>
<evidence type="ECO:0000313" key="1">
    <source>
        <dbReference type="EMBL" id="TXC85525.1"/>
    </source>
</evidence>
<sequence>MSRSTRPMAELLDEMAAALQALEGLELAVGFVNDDPASIEAAIHAIEMAIAAELASRTLH</sequence>